<dbReference type="OrthoDB" id="341300at2759"/>
<gene>
    <name evidence="2" type="ORF">TRICI_000054</name>
</gene>
<dbReference type="InterPro" id="IPR006797">
    <property type="entry name" value="PRELI/MSF1_dom"/>
</dbReference>
<feature type="domain" description="PRELI/MSF1" evidence="1">
    <location>
        <begin position="1"/>
        <end position="150"/>
    </location>
</feature>
<dbReference type="EMBL" id="SWFS01000011">
    <property type="protein sequence ID" value="KAA8917746.1"/>
    <property type="molecule type" value="Genomic_DNA"/>
</dbReference>
<dbReference type="VEuPathDB" id="FungiDB:TRICI_000054"/>
<evidence type="ECO:0000259" key="1">
    <source>
        <dbReference type="PROSITE" id="PS50904"/>
    </source>
</evidence>
<dbReference type="AlphaFoldDB" id="A0A642VEE3"/>
<reference evidence="2" key="1">
    <citation type="journal article" date="2019" name="G3 (Bethesda)">
        <title>Genome Assemblies of Two Rare Opportunistic Yeast Pathogens: Diutina rugosa (syn. Candida rugosa) and Trichomonascus ciferrii (syn. Candida ciferrii).</title>
        <authorList>
            <person name="Mixao V."/>
            <person name="Saus E."/>
            <person name="Hansen A.P."/>
            <person name="Lass-Florl C."/>
            <person name="Gabaldon T."/>
        </authorList>
    </citation>
    <scope>NUCLEOTIDE SEQUENCE</scope>
    <source>
        <strain evidence="2">CBS 4856</strain>
    </source>
</reference>
<comment type="caution">
    <text evidence="2">The sequence shown here is derived from an EMBL/GenBank/DDBJ whole genome shotgun (WGS) entry which is preliminary data.</text>
</comment>
<dbReference type="GO" id="GO:0005758">
    <property type="term" value="C:mitochondrial intermembrane space"/>
    <property type="evidence" value="ECO:0007669"/>
    <property type="project" value="InterPro"/>
</dbReference>
<dbReference type="PROSITE" id="PS50904">
    <property type="entry name" value="PRELI_MSF1"/>
    <property type="match status" value="1"/>
</dbReference>
<proteinExistence type="predicted"/>
<sequence>MILVALTLPPPRWRTSTSIPSKCCIEDKGRDGTNGYGRLPAFIKPFMGKISESWVLETTKIDPNNCLLESRTRNLDHTKVLKVDERTVYKSDSLTAPTTLVSHNVSFVSNFGWGVRDRIENWSYRRFSKNIAESRKGMAFVMRNLREKGVTAFRQYQLKAAQFGTD</sequence>
<organism evidence="2 3">
    <name type="scientific">Trichomonascus ciferrii</name>
    <dbReference type="NCBI Taxonomy" id="44093"/>
    <lineage>
        <taxon>Eukaryota</taxon>
        <taxon>Fungi</taxon>
        <taxon>Dikarya</taxon>
        <taxon>Ascomycota</taxon>
        <taxon>Saccharomycotina</taxon>
        <taxon>Dipodascomycetes</taxon>
        <taxon>Dipodascales</taxon>
        <taxon>Trichomonascaceae</taxon>
        <taxon>Trichomonascus</taxon>
        <taxon>Trichomonascus ciferrii complex</taxon>
    </lineage>
</organism>
<dbReference type="InterPro" id="IPR037365">
    <property type="entry name" value="Slowmo/Ups"/>
</dbReference>
<protein>
    <recommendedName>
        <fullName evidence="1">PRELI/MSF1 domain-containing protein</fullName>
    </recommendedName>
</protein>
<evidence type="ECO:0000313" key="3">
    <source>
        <dbReference type="Proteomes" id="UP000761534"/>
    </source>
</evidence>
<keyword evidence="3" id="KW-1185">Reference proteome</keyword>
<dbReference type="Proteomes" id="UP000761534">
    <property type="component" value="Unassembled WGS sequence"/>
</dbReference>
<dbReference type="Pfam" id="PF04707">
    <property type="entry name" value="PRELI"/>
    <property type="match status" value="1"/>
</dbReference>
<accession>A0A642VEE3</accession>
<name>A0A642VEE3_9ASCO</name>
<dbReference type="PANTHER" id="PTHR11158">
    <property type="entry name" value="MSF1/PX19 RELATED"/>
    <property type="match status" value="1"/>
</dbReference>
<evidence type="ECO:0000313" key="2">
    <source>
        <dbReference type="EMBL" id="KAA8917746.1"/>
    </source>
</evidence>